<dbReference type="Proteomes" id="UP000183760">
    <property type="component" value="Unassembled WGS sequence"/>
</dbReference>
<gene>
    <name evidence="2" type="ORF">MFU01_75040</name>
    <name evidence="3" type="ORF">SAMN05443572_103153</name>
</gene>
<protein>
    <recommendedName>
        <fullName evidence="6">Outer membrane protein beta-barrel domain-containing protein</fullName>
    </recommendedName>
</protein>
<sequence>MRTSLYALGWLMAWGPVSPAFADTPPPPPAPEQERRIPQVAVDVGGGWGRMQHPTTDIPGLRNEVRTVGARANAVRLAGGIHFNMVRGSGRTDWWWTNGVDWYLLGDDVQVLALRPGLEKRLSLTDSLSLGVSLFGAASEVSLATGRISANIPGTGGGDPVIDGRYFQARSRKWIFGGGAGAALQYQLNRWFHTRMQVGYTQFVSQAKNFQVSPVKGPDSFSVSLSGPWAAAYVGVGL</sequence>
<dbReference type="AlphaFoldDB" id="A0A511TE76"/>
<dbReference type="Proteomes" id="UP000321514">
    <property type="component" value="Unassembled WGS sequence"/>
</dbReference>
<evidence type="ECO:0000256" key="1">
    <source>
        <dbReference type="SAM" id="SignalP"/>
    </source>
</evidence>
<proteinExistence type="predicted"/>
<keyword evidence="1" id="KW-0732">Signal</keyword>
<dbReference type="OrthoDB" id="5382871at2"/>
<evidence type="ECO:0000313" key="5">
    <source>
        <dbReference type="Proteomes" id="UP000321514"/>
    </source>
</evidence>
<dbReference type="RefSeq" id="WP_074951876.1">
    <property type="nucleotide sequence ID" value="NZ_BJXR01000062.1"/>
</dbReference>
<dbReference type="STRING" id="1334629.MFUL124B02_24445"/>
<evidence type="ECO:0000313" key="3">
    <source>
        <dbReference type="EMBL" id="SET77193.1"/>
    </source>
</evidence>
<organism evidence="2 5">
    <name type="scientific">Myxococcus fulvus</name>
    <dbReference type="NCBI Taxonomy" id="33"/>
    <lineage>
        <taxon>Bacteria</taxon>
        <taxon>Pseudomonadati</taxon>
        <taxon>Myxococcota</taxon>
        <taxon>Myxococcia</taxon>
        <taxon>Myxococcales</taxon>
        <taxon>Cystobacterineae</taxon>
        <taxon>Myxococcaceae</taxon>
        <taxon>Myxococcus</taxon>
    </lineage>
</organism>
<keyword evidence="4" id="KW-1185">Reference proteome</keyword>
<evidence type="ECO:0000313" key="2">
    <source>
        <dbReference type="EMBL" id="GEN12467.1"/>
    </source>
</evidence>
<feature type="signal peptide" evidence="1">
    <location>
        <begin position="1"/>
        <end position="22"/>
    </location>
</feature>
<dbReference type="EMBL" id="FOIB01000003">
    <property type="protein sequence ID" value="SET77193.1"/>
    <property type="molecule type" value="Genomic_DNA"/>
</dbReference>
<reference evidence="2 5" key="2">
    <citation type="submission" date="2019-07" db="EMBL/GenBank/DDBJ databases">
        <title>Whole genome shotgun sequence of Myxococcus fulvus NBRC 100333.</title>
        <authorList>
            <person name="Hosoyama A."/>
            <person name="Uohara A."/>
            <person name="Ohji S."/>
            <person name="Ichikawa N."/>
        </authorList>
    </citation>
    <scope>NUCLEOTIDE SEQUENCE [LARGE SCALE GENOMIC DNA]</scope>
    <source>
        <strain evidence="2 5">NBRC 100333</strain>
    </source>
</reference>
<feature type="chain" id="PRO_5022994114" description="Outer membrane protein beta-barrel domain-containing protein" evidence="1">
    <location>
        <begin position="23"/>
        <end position="238"/>
    </location>
</feature>
<name>A0A511TE76_MYXFU</name>
<comment type="caution">
    <text evidence="2">The sequence shown here is derived from an EMBL/GenBank/DDBJ whole genome shotgun (WGS) entry which is preliminary data.</text>
</comment>
<evidence type="ECO:0000313" key="4">
    <source>
        <dbReference type="Proteomes" id="UP000183760"/>
    </source>
</evidence>
<dbReference type="EMBL" id="BJXR01000062">
    <property type="protein sequence ID" value="GEN12467.1"/>
    <property type="molecule type" value="Genomic_DNA"/>
</dbReference>
<reference evidence="3 4" key="1">
    <citation type="submission" date="2016-10" db="EMBL/GenBank/DDBJ databases">
        <authorList>
            <person name="Varghese N."/>
            <person name="Submissions S."/>
        </authorList>
    </citation>
    <scope>NUCLEOTIDE SEQUENCE [LARGE SCALE GENOMIC DNA]</scope>
    <source>
        <strain evidence="3 4">DSM 16525</strain>
    </source>
</reference>
<evidence type="ECO:0008006" key="6">
    <source>
        <dbReference type="Google" id="ProtNLM"/>
    </source>
</evidence>
<accession>A0A511TE76</accession>